<proteinExistence type="predicted"/>
<feature type="compositionally biased region" description="Acidic residues" evidence="5">
    <location>
        <begin position="393"/>
        <end position="405"/>
    </location>
</feature>
<feature type="compositionally biased region" description="Low complexity" evidence="5">
    <location>
        <begin position="443"/>
        <end position="469"/>
    </location>
</feature>
<sequence>MNQISIPLGIFIGLLASFVQSLGLTIQRKSHLLNQRLPEHEQRLEHRRPLWILGFGIFISSNILGSLVQIASLPVVILAPLGAVSLLWNAFFARLILGDVFSSWMILATILIAGGAVLIAIFGIVPEPTRSLEDLLELFRRPTFVVYFSLLGATVFISLAITHLVEYRLNRRIVQTITPLSESPTPPIVLEAPTNPSVLNTGVTDTVTDAITNERTPLLDSKSRNSSRASSLLSVNKYATSSQMRLINRTRLMLAISYASVSGIISGMCLLFAKSGVELLLLTFQGQNQFWRWQSWILVLGLIIFALLQLWYLHKGLVLADPTLVCPSAFCFYNLSSIVNGLIYFNQFYLISPIHLSLVALGIIILLVGVWVVSIQASGEGTLDVPWVQESPFVEEEEPEAEVTEDDHAISEGRPEIDRNEDRSPSLEWGTRSEPIMDVVQASTSPLPTSSQPLLSPESSHTVSTNSRSSAHRRRPTTIIDTRHIRTPSNTPYNTLIHNNNQHSRPPLSPTLPTVSTLAGTGFQIGLSPFSPGFSVVPLERKRRTSSHIGTGDPASTIAANTGAPGSAIRTVGYRTAQQQVERRRTVSEGDIKQRTTSSMRGQEFGPAQIAFQGETVEEDTNENSSATAGKGKGRGSTSSQTRKSWWQRFSKR</sequence>
<comment type="subcellular location">
    <subcellularLocation>
        <location evidence="1">Membrane</location>
        <topology evidence="1">Multi-pass membrane protein</topology>
    </subcellularLocation>
</comment>
<feature type="transmembrane region" description="Helical" evidence="6">
    <location>
        <begin position="324"/>
        <end position="345"/>
    </location>
</feature>
<keyword evidence="4 6" id="KW-0472">Membrane</keyword>
<feature type="compositionally biased region" description="Polar residues" evidence="5">
    <location>
        <begin position="636"/>
        <end position="645"/>
    </location>
</feature>
<dbReference type="GO" id="GO:0015095">
    <property type="term" value="F:magnesium ion transmembrane transporter activity"/>
    <property type="evidence" value="ECO:0007669"/>
    <property type="project" value="InterPro"/>
</dbReference>
<name>A0AA38PGQ2_9AGAR</name>
<keyword evidence="2 6" id="KW-0812">Transmembrane</keyword>
<keyword evidence="3 6" id="KW-1133">Transmembrane helix</keyword>
<dbReference type="EMBL" id="MU806008">
    <property type="protein sequence ID" value="KAJ3842353.1"/>
    <property type="molecule type" value="Genomic_DNA"/>
</dbReference>
<comment type="caution">
    <text evidence="7">The sequence shown here is derived from an EMBL/GenBank/DDBJ whole genome shotgun (WGS) entry which is preliminary data.</text>
</comment>
<dbReference type="InterPro" id="IPR037185">
    <property type="entry name" value="EmrE-like"/>
</dbReference>
<feature type="transmembrane region" description="Helical" evidence="6">
    <location>
        <begin position="252"/>
        <end position="273"/>
    </location>
</feature>
<evidence type="ECO:0000256" key="1">
    <source>
        <dbReference type="ARBA" id="ARBA00004141"/>
    </source>
</evidence>
<evidence type="ECO:0000313" key="7">
    <source>
        <dbReference type="EMBL" id="KAJ3842353.1"/>
    </source>
</evidence>
<dbReference type="PANTHER" id="PTHR12570:SF86">
    <property type="entry name" value="ADR321CP"/>
    <property type="match status" value="1"/>
</dbReference>
<keyword evidence="8" id="KW-1185">Reference proteome</keyword>
<evidence type="ECO:0000256" key="6">
    <source>
        <dbReference type="SAM" id="Phobius"/>
    </source>
</evidence>
<evidence type="ECO:0000256" key="2">
    <source>
        <dbReference type="ARBA" id="ARBA00022692"/>
    </source>
</evidence>
<reference evidence="7" key="1">
    <citation type="submission" date="2022-08" db="EMBL/GenBank/DDBJ databases">
        <authorList>
            <consortium name="DOE Joint Genome Institute"/>
            <person name="Min B."/>
            <person name="Riley R."/>
            <person name="Sierra-Patev S."/>
            <person name="Naranjo-Ortiz M."/>
            <person name="Looney B."/>
            <person name="Konkel Z."/>
            <person name="Slot J.C."/>
            <person name="Sakamoto Y."/>
            <person name="Steenwyk J.L."/>
            <person name="Rokas A."/>
            <person name="Carro J."/>
            <person name="Camarero S."/>
            <person name="Ferreira P."/>
            <person name="Molpeceres G."/>
            <person name="Ruiz-Duenas F.J."/>
            <person name="Serrano A."/>
            <person name="Henrissat B."/>
            <person name="Drula E."/>
            <person name="Hughes K.W."/>
            <person name="Mata J.L."/>
            <person name="Ishikawa N.K."/>
            <person name="Vargas-Isla R."/>
            <person name="Ushijima S."/>
            <person name="Smith C.A."/>
            <person name="Ahrendt S."/>
            <person name="Andreopoulos W."/>
            <person name="He G."/>
            <person name="Labutti K."/>
            <person name="Lipzen A."/>
            <person name="Ng V."/>
            <person name="Sandor L."/>
            <person name="Barry K."/>
            <person name="Martinez A.T."/>
            <person name="Xiao Y."/>
            <person name="Gibbons J.G."/>
            <person name="Terashima K."/>
            <person name="Hibbett D.S."/>
            <person name="Grigoriev I.V."/>
        </authorList>
    </citation>
    <scope>NUCLEOTIDE SEQUENCE</scope>
    <source>
        <strain evidence="7">TFB9207</strain>
    </source>
</reference>
<feature type="transmembrane region" description="Helical" evidence="6">
    <location>
        <begin position="104"/>
        <end position="124"/>
    </location>
</feature>
<feature type="transmembrane region" description="Helical" evidence="6">
    <location>
        <begin position="144"/>
        <end position="165"/>
    </location>
</feature>
<dbReference type="PANTHER" id="PTHR12570">
    <property type="match status" value="1"/>
</dbReference>
<organism evidence="7 8">
    <name type="scientific">Lentinula raphanica</name>
    <dbReference type="NCBI Taxonomy" id="153919"/>
    <lineage>
        <taxon>Eukaryota</taxon>
        <taxon>Fungi</taxon>
        <taxon>Dikarya</taxon>
        <taxon>Basidiomycota</taxon>
        <taxon>Agaricomycotina</taxon>
        <taxon>Agaricomycetes</taxon>
        <taxon>Agaricomycetidae</taxon>
        <taxon>Agaricales</taxon>
        <taxon>Marasmiineae</taxon>
        <taxon>Omphalotaceae</taxon>
        <taxon>Lentinula</taxon>
    </lineage>
</organism>
<feature type="region of interest" description="Disordered" evidence="5">
    <location>
        <begin position="393"/>
        <end position="476"/>
    </location>
</feature>
<feature type="transmembrane region" description="Helical" evidence="6">
    <location>
        <begin position="351"/>
        <end position="373"/>
    </location>
</feature>
<dbReference type="InterPro" id="IPR008521">
    <property type="entry name" value="Mg_trans_NIPA"/>
</dbReference>
<feature type="transmembrane region" description="Helical" evidence="6">
    <location>
        <begin position="6"/>
        <end position="26"/>
    </location>
</feature>
<evidence type="ECO:0000256" key="3">
    <source>
        <dbReference type="ARBA" id="ARBA00022989"/>
    </source>
</evidence>
<feature type="compositionally biased region" description="Basic and acidic residues" evidence="5">
    <location>
        <begin position="581"/>
        <end position="594"/>
    </location>
</feature>
<evidence type="ECO:0000313" key="8">
    <source>
        <dbReference type="Proteomes" id="UP001163846"/>
    </source>
</evidence>
<feature type="region of interest" description="Disordered" evidence="5">
    <location>
        <begin position="579"/>
        <end position="653"/>
    </location>
</feature>
<dbReference type="Proteomes" id="UP001163846">
    <property type="component" value="Unassembled WGS sequence"/>
</dbReference>
<dbReference type="Pfam" id="PF05653">
    <property type="entry name" value="Mg_trans_NIPA"/>
    <property type="match status" value="2"/>
</dbReference>
<accession>A0AA38PGQ2</accession>
<dbReference type="AlphaFoldDB" id="A0AA38PGQ2"/>
<evidence type="ECO:0000256" key="4">
    <source>
        <dbReference type="ARBA" id="ARBA00023136"/>
    </source>
</evidence>
<protein>
    <recommendedName>
        <fullName evidence="9">DUF803-domain-containing protein</fullName>
    </recommendedName>
</protein>
<feature type="transmembrane region" description="Helical" evidence="6">
    <location>
        <begin position="77"/>
        <end position="97"/>
    </location>
</feature>
<feature type="transmembrane region" description="Helical" evidence="6">
    <location>
        <begin position="50"/>
        <end position="71"/>
    </location>
</feature>
<evidence type="ECO:0008006" key="9">
    <source>
        <dbReference type="Google" id="ProtNLM"/>
    </source>
</evidence>
<feature type="compositionally biased region" description="Basic and acidic residues" evidence="5">
    <location>
        <begin position="406"/>
        <end position="425"/>
    </location>
</feature>
<gene>
    <name evidence="7" type="ORF">F5878DRAFT_555955</name>
</gene>
<dbReference type="GO" id="GO:0016020">
    <property type="term" value="C:membrane"/>
    <property type="evidence" value="ECO:0007669"/>
    <property type="project" value="UniProtKB-SubCell"/>
</dbReference>
<feature type="transmembrane region" description="Helical" evidence="6">
    <location>
        <begin position="293"/>
        <end position="312"/>
    </location>
</feature>
<dbReference type="SUPFAM" id="SSF103481">
    <property type="entry name" value="Multidrug resistance efflux transporter EmrE"/>
    <property type="match status" value="1"/>
</dbReference>
<evidence type="ECO:0000256" key="5">
    <source>
        <dbReference type="SAM" id="MobiDB-lite"/>
    </source>
</evidence>